<sequence length="46" mass="5249">MCNTNPFLIELVTPSFYKSSHVSLSLHASLLFPQQPIQDKPEKQYA</sequence>
<accession>A0A2P2R4S2</accession>
<dbReference type="EMBL" id="GGEC01093798">
    <property type="protein sequence ID" value="MBX74282.1"/>
    <property type="molecule type" value="Transcribed_RNA"/>
</dbReference>
<proteinExistence type="predicted"/>
<protein>
    <submittedName>
        <fullName evidence="1">Uncharacterized protein</fullName>
    </submittedName>
</protein>
<evidence type="ECO:0000313" key="1">
    <source>
        <dbReference type="EMBL" id="MBX74282.1"/>
    </source>
</evidence>
<organism evidence="1">
    <name type="scientific">Rhizophora mucronata</name>
    <name type="common">Asiatic mangrove</name>
    <dbReference type="NCBI Taxonomy" id="61149"/>
    <lineage>
        <taxon>Eukaryota</taxon>
        <taxon>Viridiplantae</taxon>
        <taxon>Streptophyta</taxon>
        <taxon>Embryophyta</taxon>
        <taxon>Tracheophyta</taxon>
        <taxon>Spermatophyta</taxon>
        <taxon>Magnoliopsida</taxon>
        <taxon>eudicotyledons</taxon>
        <taxon>Gunneridae</taxon>
        <taxon>Pentapetalae</taxon>
        <taxon>rosids</taxon>
        <taxon>fabids</taxon>
        <taxon>Malpighiales</taxon>
        <taxon>Rhizophoraceae</taxon>
        <taxon>Rhizophora</taxon>
    </lineage>
</organism>
<reference evidence="1" key="1">
    <citation type="submission" date="2018-02" db="EMBL/GenBank/DDBJ databases">
        <title>Rhizophora mucronata_Transcriptome.</title>
        <authorList>
            <person name="Meera S.P."/>
            <person name="Sreeshan A."/>
            <person name="Augustine A."/>
        </authorList>
    </citation>
    <scope>NUCLEOTIDE SEQUENCE</scope>
    <source>
        <tissue evidence="1">Leaf</tissue>
    </source>
</reference>
<name>A0A2P2R4S2_RHIMU</name>
<dbReference type="AlphaFoldDB" id="A0A2P2R4S2"/>